<evidence type="ECO:0000256" key="6">
    <source>
        <dbReference type="SAM" id="Phobius"/>
    </source>
</evidence>
<evidence type="ECO:0000313" key="8">
    <source>
        <dbReference type="EMBL" id="OQS07871.1"/>
    </source>
</evidence>
<keyword evidence="4 5" id="KW-0067">ATP-binding</keyword>
<dbReference type="PROSITE" id="PS50011">
    <property type="entry name" value="PROTEIN_KINASE_DOM"/>
    <property type="match status" value="1"/>
</dbReference>
<dbReference type="Gene3D" id="3.30.200.20">
    <property type="entry name" value="Phosphorylase Kinase, domain 1"/>
    <property type="match status" value="1"/>
</dbReference>
<dbReference type="InterPro" id="IPR011009">
    <property type="entry name" value="Kinase-like_dom_sf"/>
</dbReference>
<feature type="transmembrane region" description="Helical" evidence="6">
    <location>
        <begin position="12"/>
        <end position="28"/>
    </location>
</feature>
<dbReference type="InterPro" id="IPR001245">
    <property type="entry name" value="Ser-Thr/Tyr_kinase_cat_dom"/>
</dbReference>
<dbReference type="SUPFAM" id="SSF56112">
    <property type="entry name" value="Protein kinase-like (PK-like)"/>
    <property type="match status" value="1"/>
</dbReference>
<feature type="transmembrane region" description="Helical" evidence="6">
    <location>
        <begin position="151"/>
        <end position="173"/>
    </location>
</feature>
<feature type="transmembrane region" description="Helical" evidence="6">
    <location>
        <begin position="212"/>
        <end position="234"/>
    </location>
</feature>
<accession>A0A1W0ACC8</accession>
<evidence type="ECO:0000256" key="1">
    <source>
        <dbReference type="ARBA" id="ARBA00022679"/>
    </source>
</evidence>
<dbReference type="GO" id="GO:0004674">
    <property type="term" value="F:protein serine/threonine kinase activity"/>
    <property type="evidence" value="ECO:0007669"/>
    <property type="project" value="TreeGrafter"/>
</dbReference>
<evidence type="ECO:0000256" key="2">
    <source>
        <dbReference type="ARBA" id="ARBA00022741"/>
    </source>
</evidence>
<gene>
    <name evidence="8" type="ORF">THRCLA_00140</name>
</gene>
<keyword evidence="1" id="KW-0808">Transferase</keyword>
<comment type="caution">
    <text evidence="8">The sequence shown here is derived from an EMBL/GenBank/DDBJ whole genome shotgun (WGS) entry which is preliminary data.</text>
</comment>
<dbReference type="PANTHER" id="PTHR44329">
    <property type="entry name" value="SERINE/THREONINE-PROTEIN KINASE TNNI3K-RELATED"/>
    <property type="match status" value="1"/>
</dbReference>
<dbReference type="AlphaFoldDB" id="A0A1W0ACC8"/>
<dbReference type="Proteomes" id="UP000243217">
    <property type="component" value="Unassembled WGS sequence"/>
</dbReference>
<feature type="transmembrane region" description="Helical" evidence="6">
    <location>
        <begin position="118"/>
        <end position="139"/>
    </location>
</feature>
<keyword evidence="3 8" id="KW-0418">Kinase</keyword>
<keyword evidence="9" id="KW-1185">Reference proteome</keyword>
<sequence>MNEGPLQLAHSAGYGVLFGLSAFCIVYLRRYQSSAYSGDVEATRKVILPAFESLFWVLCMISMPYTVYFFWALVNDARRPTKSLVLLEILLQGRQCIVYIVTLFLHQPNVSNRTLINATGIAVLLAVIPVLLTVVYLQINPIEPPQVTTALLYYLLISYRAGIVCYYIYLLFFPMNRANPRIIRWFCAYIIGFHALAFIFMTLYYHGMLQSGARIVLLTSFYASVTPIWIWYLLKADTQYWRGLIHTNSHTCIDEAVSTKGIHDMLEMHRDYVIDFAHLKLDSKIGLGTNAQVFLGQLHGKYRVAIKVYAPREINQNTLAVFSQETARCTMFKHPNIVHFYGMCVQPPKVCLVTELCVCTLEERLTQSLTYVPQVLMMLDIARAVAYLHSFNPPYLHRDIKPRHVLVDQQHTLKLTDFAACRQLNGECLTMQGTPEYMAPEMINGERGFASYRESADIYSLAITFWDILHSAQEKYPTSYSNNFRLFELVLDGRRPHLQSEMHPVLEDLLEGMWCGTPEFRPSAASIVKVLESVQLSLVGDIAHELYHFPFENDSTVQSKYTLSLSGEALVNSLQDLHHTSSLSDSIRLGNALMDAGYLHHDRHCKPVDNYLLKDIYVLQISQSPLDCIQEDISIHGSTGRNYNDPAPGDCDCQHNAQGFYKRQQRTKNKVAMDNARSLFPMLAPLQQPSIDNNSIAIALLD</sequence>
<dbReference type="GO" id="GO:0005524">
    <property type="term" value="F:ATP binding"/>
    <property type="evidence" value="ECO:0007669"/>
    <property type="project" value="UniProtKB-UniRule"/>
</dbReference>
<dbReference type="InterPro" id="IPR000719">
    <property type="entry name" value="Prot_kinase_dom"/>
</dbReference>
<keyword evidence="2 5" id="KW-0547">Nucleotide-binding</keyword>
<evidence type="ECO:0000313" key="9">
    <source>
        <dbReference type="Proteomes" id="UP000243217"/>
    </source>
</evidence>
<organism evidence="8 9">
    <name type="scientific">Thraustotheca clavata</name>
    <dbReference type="NCBI Taxonomy" id="74557"/>
    <lineage>
        <taxon>Eukaryota</taxon>
        <taxon>Sar</taxon>
        <taxon>Stramenopiles</taxon>
        <taxon>Oomycota</taxon>
        <taxon>Saprolegniomycetes</taxon>
        <taxon>Saprolegniales</taxon>
        <taxon>Achlyaceae</taxon>
        <taxon>Thraustotheca</taxon>
    </lineage>
</organism>
<feature type="transmembrane region" description="Helical" evidence="6">
    <location>
        <begin position="85"/>
        <end position="106"/>
    </location>
</feature>
<feature type="binding site" evidence="5">
    <location>
        <position position="307"/>
    </location>
    <ligand>
        <name>ATP</name>
        <dbReference type="ChEBI" id="CHEBI:30616"/>
    </ligand>
</feature>
<keyword evidence="6" id="KW-0812">Transmembrane</keyword>
<dbReference type="STRING" id="74557.A0A1W0ACC8"/>
<dbReference type="Pfam" id="PF07714">
    <property type="entry name" value="PK_Tyr_Ser-Thr"/>
    <property type="match status" value="1"/>
</dbReference>
<dbReference type="EMBL" id="JNBS01000045">
    <property type="protein sequence ID" value="OQS07871.1"/>
    <property type="molecule type" value="Genomic_DNA"/>
</dbReference>
<feature type="domain" description="Protein kinase" evidence="7">
    <location>
        <begin position="279"/>
        <end position="547"/>
    </location>
</feature>
<dbReference type="PANTHER" id="PTHR44329:SF288">
    <property type="entry name" value="MITOGEN-ACTIVATED PROTEIN KINASE KINASE KINASE 20"/>
    <property type="match status" value="1"/>
</dbReference>
<feature type="transmembrane region" description="Helical" evidence="6">
    <location>
        <begin position="54"/>
        <end position="73"/>
    </location>
</feature>
<proteinExistence type="predicted"/>
<dbReference type="PROSITE" id="PS00107">
    <property type="entry name" value="PROTEIN_KINASE_ATP"/>
    <property type="match status" value="1"/>
</dbReference>
<keyword evidence="6" id="KW-1133">Transmembrane helix</keyword>
<evidence type="ECO:0000256" key="3">
    <source>
        <dbReference type="ARBA" id="ARBA00022777"/>
    </source>
</evidence>
<name>A0A1W0ACC8_9STRA</name>
<dbReference type="OrthoDB" id="10261027at2759"/>
<feature type="transmembrane region" description="Helical" evidence="6">
    <location>
        <begin position="185"/>
        <end position="206"/>
    </location>
</feature>
<evidence type="ECO:0000256" key="4">
    <source>
        <dbReference type="ARBA" id="ARBA00022840"/>
    </source>
</evidence>
<evidence type="ECO:0000256" key="5">
    <source>
        <dbReference type="PROSITE-ProRule" id="PRU10141"/>
    </source>
</evidence>
<dbReference type="InterPro" id="IPR051681">
    <property type="entry name" value="Ser/Thr_Kinases-Pseudokinases"/>
</dbReference>
<protein>
    <submittedName>
        <fullName evidence="8">Kinase</fullName>
    </submittedName>
</protein>
<dbReference type="InterPro" id="IPR017441">
    <property type="entry name" value="Protein_kinase_ATP_BS"/>
</dbReference>
<reference evidence="8 9" key="1">
    <citation type="journal article" date="2014" name="Genome Biol. Evol.">
        <title>The secreted proteins of Achlya hypogyna and Thraustotheca clavata identify the ancestral oomycete secretome and reveal gene acquisitions by horizontal gene transfer.</title>
        <authorList>
            <person name="Misner I."/>
            <person name="Blouin N."/>
            <person name="Leonard G."/>
            <person name="Richards T.A."/>
            <person name="Lane C.E."/>
        </authorList>
    </citation>
    <scope>NUCLEOTIDE SEQUENCE [LARGE SCALE GENOMIC DNA]</scope>
    <source>
        <strain evidence="8 9">ATCC 34112</strain>
    </source>
</reference>
<evidence type="ECO:0000259" key="7">
    <source>
        <dbReference type="PROSITE" id="PS50011"/>
    </source>
</evidence>
<keyword evidence="6" id="KW-0472">Membrane</keyword>
<dbReference type="Gene3D" id="1.10.510.10">
    <property type="entry name" value="Transferase(Phosphotransferase) domain 1"/>
    <property type="match status" value="1"/>
</dbReference>